<accession>A0A6I4P090</accession>
<dbReference type="EMBL" id="WSTA01000096">
    <property type="protein sequence ID" value="MWC00044.1"/>
    <property type="molecule type" value="Genomic_DNA"/>
</dbReference>
<reference evidence="1 2" key="1">
    <citation type="submission" date="2019-12" db="EMBL/GenBank/DDBJ databases">
        <authorList>
            <person name="Kim Y.S."/>
        </authorList>
    </citation>
    <scope>NUCLEOTIDE SEQUENCE [LARGE SCALE GENOMIC DNA]</scope>
    <source>
        <strain evidence="1 2">MMS17-SY077</strain>
    </source>
</reference>
<proteinExistence type="predicted"/>
<dbReference type="AlphaFoldDB" id="A0A6I4P090"/>
<evidence type="ECO:0000313" key="1">
    <source>
        <dbReference type="EMBL" id="MWC00044.1"/>
    </source>
</evidence>
<name>A0A6I4P090_9MICO</name>
<protein>
    <submittedName>
        <fullName evidence="1">Uncharacterized protein</fullName>
    </submittedName>
</protein>
<dbReference type="RefSeq" id="WP_160426695.1">
    <property type="nucleotide sequence ID" value="NZ_WSTA01000096.1"/>
</dbReference>
<keyword evidence="2" id="KW-1185">Reference proteome</keyword>
<comment type="caution">
    <text evidence="1">The sequence shown here is derived from an EMBL/GenBank/DDBJ whole genome shotgun (WGS) entry which is preliminary data.</text>
</comment>
<sequence>MSDARTAAAVETVAIGDGMWRVSREGVALGVVHVFVARDGERFMARVVDRQRRCWVRVGEYWEFERAVAALVS</sequence>
<organism evidence="1 2">
    <name type="scientific">Agromyces seonyuensis</name>
    <dbReference type="NCBI Taxonomy" id="2662446"/>
    <lineage>
        <taxon>Bacteria</taxon>
        <taxon>Bacillati</taxon>
        <taxon>Actinomycetota</taxon>
        <taxon>Actinomycetes</taxon>
        <taxon>Micrococcales</taxon>
        <taxon>Microbacteriaceae</taxon>
        <taxon>Agromyces</taxon>
    </lineage>
</organism>
<evidence type="ECO:0000313" key="2">
    <source>
        <dbReference type="Proteomes" id="UP000438182"/>
    </source>
</evidence>
<gene>
    <name evidence="1" type="ORF">GB864_15970</name>
</gene>
<dbReference type="Proteomes" id="UP000438182">
    <property type="component" value="Unassembled WGS sequence"/>
</dbReference>